<name>A7AVH4_BABBO</name>
<dbReference type="FunCoup" id="A7AVH4">
    <property type="interactions" value="5"/>
</dbReference>
<keyword evidence="8" id="KW-1185">Reference proteome</keyword>
<keyword evidence="3" id="KW-0812">Transmembrane</keyword>
<evidence type="ECO:0000256" key="6">
    <source>
        <dbReference type="SAM" id="MobiDB-lite"/>
    </source>
</evidence>
<feature type="region of interest" description="Disordered" evidence="6">
    <location>
        <begin position="261"/>
        <end position="282"/>
    </location>
</feature>
<keyword evidence="5" id="KW-0472">Membrane</keyword>
<evidence type="ECO:0000256" key="2">
    <source>
        <dbReference type="ARBA" id="ARBA00009824"/>
    </source>
</evidence>
<feature type="compositionally biased region" description="Basic and acidic residues" evidence="6">
    <location>
        <begin position="268"/>
        <end position="277"/>
    </location>
</feature>
<dbReference type="KEGG" id="bbo:BBOV_IV002030"/>
<dbReference type="GO" id="GO:0016020">
    <property type="term" value="C:membrane"/>
    <property type="evidence" value="ECO:0007669"/>
    <property type="project" value="UniProtKB-SubCell"/>
</dbReference>
<dbReference type="InParanoid" id="A7AVH4"/>
<organism evidence="7 8">
    <name type="scientific">Babesia bovis</name>
    <dbReference type="NCBI Taxonomy" id="5865"/>
    <lineage>
        <taxon>Eukaryota</taxon>
        <taxon>Sar</taxon>
        <taxon>Alveolata</taxon>
        <taxon>Apicomplexa</taxon>
        <taxon>Aconoidasida</taxon>
        <taxon>Piroplasmida</taxon>
        <taxon>Babesiidae</taxon>
        <taxon>Babesia</taxon>
    </lineage>
</organism>
<dbReference type="RefSeq" id="XP_001609368.1">
    <property type="nucleotide sequence ID" value="XM_001609318.1"/>
</dbReference>
<sequence length="727" mass="80226">MSRFHFRRSQRDITSRHGVVITRGMERDLLNGSVDLQVLDSEECQALTNTLQVLIDTAEVNSTSDNDVLHGCNNTVITYSQQIVQQLSERRYKERLAGISVANSVQYIRFKPGSLRELPEELLSSIVSVLVSLIVEHIASSRNEDQDYLLKWAGVVIRRIGKLLQVNEILLDALLKPITQYSMLRALSVDMNTLVNRQMHLDIILEQLSLLQPDLDEEFKRNVEEARDYLNSTDVGNVIRRPSMGIFNSISRKINRVLTRAMEPTESSGHRDSESAERTSSIDGVVETCESEVEEVAEDPDFEDADAKSDINLNDELLLDTVPARAVLLRNLVTGYIMSGHNDSRVQLLFQEFSSALGMSKHTVLALETYIAAELVSAIHSSNTGTTKKVTRNLKIAAVAAGGGALIALSAGVASPAVAAGIAVLGIGGGGMSGYLSTTEEAELLASIFGVGSSGLVGWRGKKASSRVDPDFHHINEQSGRSLTVCIGICGTLSSGIEFISMWEEAVRAPLCDFYAMEWETGLLRCLGRMSQLMSEQPFSDSAARLQEKLAPNNALVPVIQWPLPLIHFAQPFENAFTIVNQKSIFYGATLAQAIMDRHAVGERPISLLGYSVGARVIFHALLKLYDKQKLSIIKDVVLMGLPVIVDTSEWFQCSSVVAGRLINVYSRHDWQLGYIYRDIEFGQSVAGLRPVTSERVENYDATDFIKGHHSYMSKISDILTLVHIDL</sequence>
<evidence type="ECO:0000256" key="1">
    <source>
        <dbReference type="ARBA" id="ARBA00004141"/>
    </source>
</evidence>
<dbReference type="OMA" id="APLCDFY"/>
<dbReference type="EMBL" id="AAXT01000004">
    <property type="protein sequence ID" value="EDO05800.1"/>
    <property type="molecule type" value="Genomic_DNA"/>
</dbReference>
<gene>
    <name evidence="7" type="ORF">BBOV_IV002030</name>
</gene>
<comment type="subcellular location">
    <subcellularLocation>
        <location evidence="1">Membrane</location>
        <topology evidence="1">Multi-pass membrane protein</topology>
    </subcellularLocation>
</comment>
<dbReference type="InterPro" id="IPR007941">
    <property type="entry name" value="DUF726"/>
</dbReference>
<comment type="similarity">
    <text evidence="2">Belongs to the TMCO4 family.</text>
</comment>
<proteinExistence type="inferred from homology"/>
<dbReference type="VEuPathDB" id="PiroplasmaDB:BBOV_IV002030"/>
<reference evidence="8" key="2">
    <citation type="journal article" date="2020" name="Data Brief">
        <title>Transcriptome dataset of Babesia bovis life stages within vertebrate and invertebrate hosts.</title>
        <authorList>
            <person name="Ueti M.W."/>
            <person name="Johnson W.C."/>
            <person name="Kappmeyer L.S."/>
            <person name="Herndon D.R."/>
            <person name="Mousel M.R."/>
            <person name="Reif K.E."/>
            <person name="Taus N.S."/>
            <person name="Ifeonu O.O."/>
            <person name="Silva J.C."/>
            <person name="Suarez C.E."/>
            <person name="Brayton K.A."/>
        </authorList>
    </citation>
    <scope>NUCLEOTIDE SEQUENCE [LARGE SCALE GENOMIC DNA]</scope>
</reference>
<evidence type="ECO:0000313" key="7">
    <source>
        <dbReference type="EMBL" id="EDO05800.1"/>
    </source>
</evidence>
<comment type="caution">
    <text evidence="7">The sequence shown here is derived from an EMBL/GenBank/DDBJ whole genome shotgun (WGS) entry which is preliminary data.</text>
</comment>
<dbReference type="ESTHER" id="babbo-a7avh4">
    <property type="family name" value="Duf_726"/>
</dbReference>
<accession>A7AVH4</accession>
<protein>
    <recommendedName>
        <fullName evidence="9">DUF726 domain-containing protein</fullName>
    </recommendedName>
</protein>
<evidence type="ECO:0000256" key="5">
    <source>
        <dbReference type="ARBA" id="ARBA00023136"/>
    </source>
</evidence>
<dbReference type="PANTHER" id="PTHR17920">
    <property type="entry name" value="TRANSMEMBRANE AND COILED-COIL DOMAIN-CONTAINING PROTEIN 4 TMCO4"/>
    <property type="match status" value="1"/>
</dbReference>
<evidence type="ECO:0000313" key="8">
    <source>
        <dbReference type="Proteomes" id="UP000002173"/>
    </source>
</evidence>
<dbReference type="GeneID" id="5477587"/>
<reference evidence="7 8" key="1">
    <citation type="journal article" date="2007" name="PLoS Pathog.">
        <title>Genome sequence of Babesia bovis and comparative analysis of apicomplexan hemoprotozoa.</title>
        <authorList>
            <person name="Brayton K.A."/>
            <person name="Lau A.O.T."/>
            <person name="Herndon D.R."/>
            <person name="Hannick L."/>
            <person name="Kappmeyer L.S."/>
            <person name="Berens S.J."/>
            <person name="Bidwell S.L."/>
            <person name="Brown W.C."/>
            <person name="Crabtree J."/>
            <person name="Fadrosh D."/>
            <person name="Feldblum T."/>
            <person name="Forberger H.A."/>
            <person name="Haas B.J."/>
            <person name="Howell J.M."/>
            <person name="Khouri H."/>
            <person name="Koo H."/>
            <person name="Mann D.J."/>
            <person name="Norimine J."/>
            <person name="Paulsen I.T."/>
            <person name="Radune D."/>
            <person name="Ren Q."/>
            <person name="Smith R.K. Jr."/>
            <person name="Suarez C.E."/>
            <person name="White O."/>
            <person name="Wortman J.R."/>
            <person name="Knowles D.P. Jr."/>
            <person name="McElwain T.F."/>
            <person name="Nene V.M."/>
        </authorList>
    </citation>
    <scope>NUCLEOTIDE SEQUENCE [LARGE SCALE GENOMIC DNA]</scope>
    <source>
        <strain evidence="7">T2Bo</strain>
    </source>
</reference>
<dbReference type="PANTHER" id="PTHR17920:SF3">
    <property type="entry name" value="TRANSMEMBRANE AND COILED-COIL DOMAIN-CONTAINING PROTEIN 4"/>
    <property type="match status" value="1"/>
</dbReference>
<dbReference type="InterPro" id="IPR029058">
    <property type="entry name" value="AB_hydrolase_fold"/>
</dbReference>
<evidence type="ECO:0000256" key="3">
    <source>
        <dbReference type="ARBA" id="ARBA00022692"/>
    </source>
</evidence>
<keyword evidence="4" id="KW-1133">Transmembrane helix</keyword>
<dbReference type="Proteomes" id="UP000002173">
    <property type="component" value="Unassembled WGS sequence"/>
</dbReference>
<reference evidence="8" key="3">
    <citation type="journal article" date="2021" name="Int. J. Parasitol.">
        <title>Comparative analysis of gene expression between Babesia bovis blood stages and kinetes allowed by improved genome annotation.</title>
        <authorList>
            <person name="Ueti M.W."/>
            <person name="Johnson W.C."/>
            <person name="Kappmeyer L.S."/>
            <person name="Herndon D.R."/>
            <person name="Mousel M.R."/>
            <person name="Reif K.E."/>
            <person name="Taus N.S."/>
            <person name="Ifeonu O.O."/>
            <person name="Silva J.C."/>
            <person name="Suarez C.E."/>
            <person name="Brayton K.A."/>
        </authorList>
    </citation>
    <scope>NUCLEOTIDE SEQUENCE [LARGE SCALE GENOMIC DNA]</scope>
</reference>
<dbReference type="eggNOG" id="KOG2385">
    <property type="taxonomic scope" value="Eukaryota"/>
</dbReference>
<dbReference type="SUPFAM" id="SSF53474">
    <property type="entry name" value="alpha/beta-Hydrolases"/>
    <property type="match status" value="1"/>
</dbReference>
<dbReference type="AlphaFoldDB" id="A7AVH4"/>
<evidence type="ECO:0008006" key="9">
    <source>
        <dbReference type="Google" id="ProtNLM"/>
    </source>
</evidence>
<dbReference type="Pfam" id="PF05277">
    <property type="entry name" value="DUF726"/>
    <property type="match status" value="1"/>
</dbReference>
<evidence type="ECO:0000256" key="4">
    <source>
        <dbReference type="ARBA" id="ARBA00022989"/>
    </source>
</evidence>